<comment type="function">
    <text evidence="6">Major thyroid hormone transport protein in serum.</text>
</comment>
<comment type="subcellular location">
    <subcellularLocation>
        <location evidence="1">Secreted</location>
    </subcellularLocation>
</comment>
<dbReference type="FunFam" id="3.30.497.10:FF:000001">
    <property type="entry name" value="Serine protease inhibitor"/>
    <property type="match status" value="1"/>
</dbReference>
<feature type="domain" description="Serpin" evidence="12">
    <location>
        <begin position="52"/>
        <end position="343"/>
    </location>
</feature>
<name>A0AAV2ZEN7_PYXAD</name>
<evidence type="ECO:0000256" key="9">
    <source>
        <dbReference type="ARBA" id="ARBA00043177"/>
    </source>
</evidence>
<evidence type="ECO:0000256" key="8">
    <source>
        <dbReference type="ARBA" id="ARBA00042967"/>
    </source>
</evidence>
<dbReference type="Gene3D" id="2.30.39.10">
    <property type="entry name" value="Alpha-1-antitrypsin, domain 1"/>
    <property type="match status" value="1"/>
</dbReference>
<dbReference type="PANTHER" id="PTHR11461">
    <property type="entry name" value="SERINE PROTEASE INHIBITOR, SERPIN"/>
    <property type="match status" value="1"/>
</dbReference>
<dbReference type="InterPro" id="IPR000215">
    <property type="entry name" value="Serpin_fam"/>
</dbReference>
<evidence type="ECO:0000313" key="14">
    <source>
        <dbReference type="Proteomes" id="UP001181693"/>
    </source>
</evidence>
<reference evidence="13" key="1">
    <citation type="thesis" date="2020" institute="ProQuest LLC" country="789 East Eisenhower Parkway, Ann Arbor, MI, USA">
        <title>Comparative Genomics and Chromosome Evolution.</title>
        <authorList>
            <person name="Mudd A.B."/>
        </authorList>
    </citation>
    <scope>NUCLEOTIDE SEQUENCE</scope>
    <source>
        <strain evidence="13">1538</strain>
        <tissue evidence="13">Blood</tissue>
    </source>
</reference>
<protein>
    <recommendedName>
        <fullName evidence="7">Thyroxine-binding globulin</fullName>
    </recommendedName>
    <alternativeName>
        <fullName evidence="9">Serpin A7</fullName>
    </alternativeName>
    <alternativeName>
        <fullName evidence="8">T4-binding globulin</fullName>
    </alternativeName>
</protein>
<keyword evidence="14" id="KW-1185">Reference proteome</keyword>
<dbReference type="SUPFAM" id="SSF56574">
    <property type="entry name" value="Serpins"/>
    <property type="match status" value="1"/>
</dbReference>
<evidence type="ECO:0000256" key="6">
    <source>
        <dbReference type="ARBA" id="ARBA00037352"/>
    </source>
</evidence>
<evidence type="ECO:0000256" key="2">
    <source>
        <dbReference type="ARBA" id="ARBA00009500"/>
    </source>
</evidence>
<evidence type="ECO:0000256" key="4">
    <source>
        <dbReference type="ARBA" id="ARBA00022729"/>
    </source>
</evidence>
<evidence type="ECO:0000256" key="3">
    <source>
        <dbReference type="ARBA" id="ARBA00022525"/>
    </source>
</evidence>
<feature type="chain" id="PRO_5043382696" description="Thyroxine-binding globulin" evidence="11">
    <location>
        <begin position="17"/>
        <end position="346"/>
    </location>
</feature>
<dbReference type="Pfam" id="PF00079">
    <property type="entry name" value="Serpin"/>
    <property type="match status" value="2"/>
</dbReference>
<dbReference type="Proteomes" id="UP001181693">
    <property type="component" value="Unassembled WGS sequence"/>
</dbReference>
<gene>
    <name evidence="13" type="ORF">GDO54_005489</name>
</gene>
<dbReference type="InterPro" id="IPR042178">
    <property type="entry name" value="Serpin_sf_1"/>
</dbReference>
<dbReference type="InterPro" id="IPR023796">
    <property type="entry name" value="Serpin_dom"/>
</dbReference>
<feature type="signal peptide" evidence="11">
    <location>
        <begin position="1"/>
        <end position="16"/>
    </location>
</feature>
<evidence type="ECO:0000256" key="11">
    <source>
        <dbReference type="SAM" id="SignalP"/>
    </source>
</evidence>
<dbReference type="InterPro" id="IPR042185">
    <property type="entry name" value="Serpin_sf_2"/>
</dbReference>
<evidence type="ECO:0000256" key="7">
    <source>
        <dbReference type="ARBA" id="ARBA00039512"/>
    </source>
</evidence>
<evidence type="ECO:0000313" key="13">
    <source>
        <dbReference type="EMBL" id="DBA14534.1"/>
    </source>
</evidence>
<comment type="caution">
    <text evidence="13">The sequence shown here is derived from an EMBL/GenBank/DDBJ whole genome shotgun (WGS) entry which is preliminary data.</text>
</comment>
<dbReference type="Gene3D" id="6.20.40.10">
    <property type="match status" value="1"/>
</dbReference>
<dbReference type="Gene3D" id="2.10.310.10">
    <property type="entry name" value="Serpins superfamily"/>
    <property type="match status" value="1"/>
</dbReference>
<dbReference type="Gene3D" id="3.30.497.10">
    <property type="entry name" value="Antithrombin, subunit I, domain 2"/>
    <property type="match status" value="1"/>
</dbReference>
<evidence type="ECO:0000256" key="5">
    <source>
        <dbReference type="ARBA" id="ARBA00023180"/>
    </source>
</evidence>
<evidence type="ECO:0000259" key="12">
    <source>
        <dbReference type="SMART" id="SM00093"/>
    </source>
</evidence>
<dbReference type="EMBL" id="DYDO01000013">
    <property type="protein sequence ID" value="DBA14534.1"/>
    <property type="molecule type" value="Genomic_DNA"/>
</dbReference>
<evidence type="ECO:0000256" key="1">
    <source>
        <dbReference type="ARBA" id="ARBA00004613"/>
    </source>
</evidence>
<comment type="similarity">
    <text evidence="2 10">Belongs to the serpin family.</text>
</comment>
<keyword evidence="5" id="KW-0325">Glycoprotein</keyword>
<sequence length="346" mass="38878">MKFLLALLLIIPIIAASDEHKSESHEDTKGEKEQKKAQVLRETVKGNTEFAINFFKHVTSSQSKDSHAENVVISPLSISSAFSMLSLGARTETHQEIWEGLRLNNTHCKEKDFHRAYSSLLQALNEPKSSLQVNIGNAVFVQDTLALRKSFEDDIQHHYHAEIKKTNFINSQEAKKEINEYVKNKTEGKIEELFEELSAQSKMVTVNYVLFRGEWQIPFHPSGTRTGKFFLDSNTTVDVQMMNHLGLYNSYHDTQLPCTVVELPYKDNASMIIAVAEPGKIHEAVHKAVLNVDEVGTVASAATGMEMIPIALFPSVMVNNPFVLVIYDKNTNTILFIGSIRDPTKS</sequence>
<dbReference type="GO" id="GO:0004867">
    <property type="term" value="F:serine-type endopeptidase inhibitor activity"/>
    <property type="evidence" value="ECO:0007669"/>
    <property type="project" value="InterPro"/>
</dbReference>
<dbReference type="PANTHER" id="PTHR11461:SF375">
    <property type="entry name" value="THYROXINE-BINDING GLOBULIN"/>
    <property type="match status" value="1"/>
</dbReference>
<evidence type="ECO:0000256" key="10">
    <source>
        <dbReference type="RuleBase" id="RU000411"/>
    </source>
</evidence>
<proteinExistence type="inferred from homology"/>
<keyword evidence="4 11" id="KW-0732">Signal</keyword>
<dbReference type="SMART" id="SM00093">
    <property type="entry name" value="SERPIN"/>
    <property type="match status" value="1"/>
</dbReference>
<keyword evidence="3" id="KW-0964">Secreted</keyword>
<dbReference type="AlphaFoldDB" id="A0AAV2ZEN7"/>
<accession>A0AAV2ZEN7</accession>
<dbReference type="GO" id="GO:0005615">
    <property type="term" value="C:extracellular space"/>
    <property type="evidence" value="ECO:0007669"/>
    <property type="project" value="InterPro"/>
</dbReference>
<dbReference type="InterPro" id="IPR036186">
    <property type="entry name" value="Serpin_sf"/>
</dbReference>
<organism evidence="13 14">
    <name type="scientific">Pyxicephalus adspersus</name>
    <name type="common">African bullfrog</name>
    <dbReference type="NCBI Taxonomy" id="30357"/>
    <lineage>
        <taxon>Eukaryota</taxon>
        <taxon>Metazoa</taxon>
        <taxon>Chordata</taxon>
        <taxon>Craniata</taxon>
        <taxon>Vertebrata</taxon>
        <taxon>Euteleostomi</taxon>
        <taxon>Amphibia</taxon>
        <taxon>Batrachia</taxon>
        <taxon>Anura</taxon>
        <taxon>Neobatrachia</taxon>
        <taxon>Ranoidea</taxon>
        <taxon>Pyxicephalidae</taxon>
        <taxon>Pyxicephalinae</taxon>
        <taxon>Pyxicephalus</taxon>
    </lineage>
</organism>